<proteinExistence type="predicted"/>
<protein>
    <submittedName>
        <fullName evidence="4">Thiol-disulfide isomerase or thioredoxin</fullName>
    </submittedName>
</protein>
<dbReference type="PANTHER" id="PTHR42852:SF17">
    <property type="entry name" value="THIOREDOXIN-LIKE PROTEIN HI_1115"/>
    <property type="match status" value="1"/>
</dbReference>
<dbReference type="OrthoDB" id="634996at2"/>
<keyword evidence="4" id="KW-0413">Isomerase</keyword>
<reference evidence="4 5" key="1">
    <citation type="submission" date="2016-10" db="EMBL/GenBank/DDBJ databases">
        <authorList>
            <person name="de Groot N.N."/>
        </authorList>
    </citation>
    <scope>NUCLEOTIDE SEQUENCE [LARGE SCALE GENOMIC DNA]</scope>
    <source>
        <strain evidence="4 5">47C3B</strain>
    </source>
</reference>
<dbReference type="GO" id="GO:0006950">
    <property type="term" value="P:response to stress"/>
    <property type="evidence" value="ECO:0007669"/>
    <property type="project" value="UniProtKB-ARBA"/>
</dbReference>
<gene>
    <name evidence="4" type="ORF">SAMN05216464_102569</name>
</gene>
<dbReference type="GO" id="GO:0016853">
    <property type="term" value="F:isomerase activity"/>
    <property type="evidence" value="ECO:0007669"/>
    <property type="project" value="UniProtKB-KW"/>
</dbReference>
<dbReference type="InterPro" id="IPR013766">
    <property type="entry name" value="Thioredoxin_domain"/>
</dbReference>
<keyword evidence="1" id="KW-0676">Redox-active center</keyword>
<dbReference type="EMBL" id="FNAI01000002">
    <property type="protein sequence ID" value="SDD78605.1"/>
    <property type="molecule type" value="Genomic_DNA"/>
</dbReference>
<evidence type="ECO:0000259" key="3">
    <source>
        <dbReference type="PROSITE" id="PS51352"/>
    </source>
</evidence>
<dbReference type="InterPro" id="IPR050553">
    <property type="entry name" value="Thioredoxin_ResA/DsbE_sf"/>
</dbReference>
<dbReference type="AlphaFoldDB" id="A0A1G6XMG0"/>
<evidence type="ECO:0000313" key="5">
    <source>
        <dbReference type="Proteomes" id="UP000199072"/>
    </source>
</evidence>
<dbReference type="SUPFAM" id="SSF48452">
    <property type="entry name" value="TPR-like"/>
    <property type="match status" value="1"/>
</dbReference>
<dbReference type="InterPro" id="IPR000866">
    <property type="entry name" value="AhpC/TSA"/>
</dbReference>
<feature type="domain" description="Thioredoxin" evidence="3">
    <location>
        <begin position="481"/>
        <end position="635"/>
    </location>
</feature>
<feature type="chain" id="PRO_5011517538" evidence="2">
    <location>
        <begin position="22"/>
        <end position="649"/>
    </location>
</feature>
<dbReference type="InterPro" id="IPR017937">
    <property type="entry name" value="Thioredoxin_CS"/>
</dbReference>
<keyword evidence="5" id="KW-1185">Reference proteome</keyword>
<feature type="signal peptide" evidence="2">
    <location>
        <begin position="1"/>
        <end position="21"/>
    </location>
</feature>
<evidence type="ECO:0000256" key="2">
    <source>
        <dbReference type="SAM" id="SignalP"/>
    </source>
</evidence>
<dbReference type="RefSeq" id="WP_091146836.1">
    <property type="nucleotide sequence ID" value="NZ_FNAI01000002.1"/>
</dbReference>
<organism evidence="4 5">
    <name type="scientific">Mucilaginibacter pineti</name>
    <dbReference type="NCBI Taxonomy" id="1391627"/>
    <lineage>
        <taxon>Bacteria</taxon>
        <taxon>Pseudomonadati</taxon>
        <taxon>Bacteroidota</taxon>
        <taxon>Sphingobacteriia</taxon>
        <taxon>Sphingobacteriales</taxon>
        <taxon>Sphingobacteriaceae</taxon>
        <taxon>Mucilaginibacter</taxon>
    </lineage>
</organism>
<evidence type="ECO:0000313" key="4">
    <source>
        <dbReference type="EMBL" id="SDD78605.1"/>
    </source>
</evidence>
<dbReference type="InterPro" id="IPR036249">
    <property type="entry name" value="Thioredoxin-like_sf"/>
</dbReference>
<dbReference type="STRING" id="1391627.SAMN05216464_102569"/>
<dbReference type="InterPro" id="IPR011990">
    <property type="entry name" value="TPR-like_helical_dom_sf"/>
</dbReference>
<keyword evidence="2" id="KW-0732">Signal</keyword>
<dbReference type="PROSITE" id="PS51352">
    <property type="entry name" value="THIOREDOXIN_2"/>
    <property type="match status" value="1"/>
</dbReference>
<evidence type="ECO:0000256" key="1">
    <source>
        <dbReference type="ARBA" id="ARBA00023284"/>
    </source>
</evidence>
<dbReference type="SUPFAM" id="SSF52833">
    <property type="entry name" value="Thioredoxin-like"/>
    <property type="match status" value="1"/>
</dbReference>
<dbReference type="CDD" id="cd02966">
    <property type="entry name" value="TlpA_like_family"/>
    <property type="match status" value="1"/>
</dbReference>
<dbReference type="Pfam" id="PF00578">
    <property type="entry name" value="AhpC-TSA"/>
    <property type="match status" value="1"/>
</dbReference>
<dbReference type="Gene3D" id="3.40.30.10">
    <property type="entry name" value="Glutaredoxin"/>
    <property type="match status" value="1"/>
</dbReference>
<accession>A0A1G6XMG0</accession>
<dbReference type="PANTHER" id="PTHR42852">
    <property type="entry name" value="THIOL:DISULFIDE INTERCHANGE PROTEIN DSBE"/>
    <property type="match status" value="1"/>
</dbReference>
<dbReference type="Proteomes" id="UP000199072">
    <property type="component" value="Unassembled WGS sequence"/>
</dbReference>
<dbReference type="PROSITE" id="PS00194">
    <property type="entry name" value="THIOREDOXIN_1"/>
    <property type="match status" value="1"/>
</dbReference>
<dbReference type="GO" id="GO:0016209">
    <property type="term" value="F:antioxidant activity"/>
    <property type="evidence" value="ECO:0007669"/>
    <property type="project" value="InterPro"/>
</dbReference>
<dbReference type="GO" id="GO:0016491">
    <property type="term" value="F:oxidoreductase activity"/>
    <property type="evidence" value="ECO:0007669"/>
    <property type="project" value="InterPro"/>
</dbReference>
<name>A0A1G6XMG0_9SPHI</name>
<sequence length="649" mass="71801">MKNHKILLLLPALLAMQTAFAQSSHLTLSDNYPAAAEKIKLKYDTVGTPLGGKKDISAQVYFLDGKENPAADVTLKQQGAVLTGDFTVPATAKAFFVKVFSGDDVDSNNENGYIFYVYKDQKPVPNAYEAKAYILASGVGTNLAKIKTVTDPAFDLFKQEEEVYPQGEKLYRLNYYYMLSSKKDAATVAMFDNKVRALAKSDNEKDLVLAINMLAWRKNKKDADSLLAVIKTRFPKGESAQSDDEMAIYRESDLGKKDSLYKALIVKYPALANDKSSLLDYVRVQIASGFLEKGNTAAFNTYLPLIKNKSTLAYNFNNAAYELAKKGESLDVAENMSKQSLDIVSENIKKPVGAAFSSPKSSAKNSQSAYDTYADTYAFILYKQKKYAEAYKYAKPLFPRFKDEAETAEHYVLILNALGKYADAKPITEDLIKAGKESPVLVDELKKTYVGTNGNETGYEPYLANLMQISKAKKREELTKQMINEPAVAFALKDFDGNSVSLEGLKGKTVIVDFWATWCGPCKASFPGMQLAVNKYKDDPEVKFLFVDTWENGDNFADGVKKFIADNKYTFHVLFDEKGTDGRQSKVVSQFGVTGIPTKFILDKNGNIRFKVVGYSGSTNGVFNEVSTMIDLLKDPTATTAVAATEGKK</sequence>